<dbReference type="Proteomes" id="UP000324022">
    <property type="component" value="Unassembled WGS sequence"/>
</dbReference>
<accession>A0A5C3DSF6</accession>
<name>A0A5C3DSF6_9BASI</name>
<feature type="region of interest" description="Disordered" evidence="1">
    <location>
        <begin position="155"/>
        <end position="176"/>
    </location>
</feature>
<reference evidence="2 3" key="1">
    <citation type="submission" date="2018-03" db="EMBL/GenBank/DDBJ databases">
        <authorList>
            <person name="Guldener U."/>
        </authorList>
    </citation>
    <scope>NUCLEOTIDE SEQUENCE [LARGE SCALE GENOMIC DNA]</scope>
    <source>
        <strain evidence="2 3">NBRC100155</strain>
    </source>
</reference>
<keyword evidence="3" id="KW-1185">Reference proteome</keyword>
<organism evidence="2 3">
    <name type="scientific">Ustilago trichophora</name>
    <dbReference type="NCBI Taxonomy" id="86804"/>
    <lineage>
        <taxon>Eukaryota</taxon>
        <taxon>Fungi</taxon>
        <taxon>Dikarya</taxon>
        <taxon>Basidiomycota</taxon>
        <taxon>Ustilaginomycotina</taxon>
        <taxon>Ustilaginomycetes</taxon>
        <taxon>Ustilaginales</taxon>
        <taxon>Ustilaginaceae</taxon>
        <taxon>Ustilago</taxon>
    </lineage>
</organism>
<proteinExistence type="predicted"/>
<sequence>MNSKRNRVVRHLTPSTSTIKATILAASIAIVTTTEAVVGWSIPPTVEQNYQAYCGGRDAPLAATKHLCVKTSIPIIKKIQKTSHFEAYLSPEGRRFALVPSAEDTRIETKNYKMLVEFYTPPSFNDRHHCADISFEVFGVHDPNSPRRFATVCHPDGGDHTLPEKAPENPRHSFGQ</sequence>
<gene>
    <name evidence="2" type="ORF">UTRI_10011</name>
</gene>
<evidence type="ECO:0000313" key="2">
    <source>
        <dbReference type="EMBL" id="SPO19919.1"/>
    </source>
</evidence>
<feature type="compositionally biased region" description="Basic and acidic residues" evidence="1">
    <location>
        <begin position="156"/>
        <end position="176"/>
    </location>
</feature>
<protein>
    <submittedName>
        <fullName evidence="2">Uncharacterized protein</fullName>
    </submittedName>
</protein>
<dbReference type="AlphaFoldDB" id="A0A5C3DSF6"/>
<dbReference type="EMBL" id="OOIN01000001">
    <property type="protein sequence ID" value="SPO19919.1"/>
    <property type="molecule type" value="Genomic_DNA"/>
</dbReference>
<evidence type="ECO:0000256" key="1">
    <source>
        <dbReference type="SAM" id="MobiDB-lite"/>
    </source>
</evidence>
<evidence type="ECO:0000313" key="3">
    <source>
        <dbReference type="Proteomes" id="UP000324022"/>
    </source>
</evidence>